<evidence type="ECO:0000256" key="1">
    <source>
        <dbReference type="ARBA" id="ARBA00023002"/>
    </source>
</evidence>
<evidence type="ECO:0000313" key="4">
    <source>
        <dbReference type="EMBL" id="SMC11839.1"/>
    </source>
</evidence>
<sequence>MNRILIHNNKTEEMAKRLADSVPDADVATCESYEDLPTMISAFKPDVAYSICFRGRAGFPRDALLGPDGPKWIAVGGSGVDHLAGWDPDAVTVTNSAGVAAPMMAEYVFGSILHFTLDMPGLQTDQEEREWRGARLMTPLAGKTMLIVGLGHTGQAVAARAKAFGLHVIGTRARPEPMENVDEVHASQDLQSLFHRADFIVLSAPLLPTTRHMINARSFASMKPTAILVNVSRGGVLDDAALVNAMRANIIAGAALDVFETEPLPFDNHIWGLENVTVSPHCSAVYAEWAMQSFDVFVENLKRWQAGARLTNIVDPARGY</sequence>
<keyword evidence="5" id="KW-1185">Reference proteome</keyword>
<dbReference type="EMBL" id="FWXB01000005">
    <property type="protein sequence ID" value="SMC11839.1"/>
    <property type="molecule type" value="Genomic_DNA"/>
</dbReference>
<evidence type="ECO:0000256" key="2">
    <source>
        <dbReference type="ARBA" id="ARBA00023027"/>
    </source>
</evidence>
<evidence type="ECO:0000259" key="3">
    <source>
        <dbReference type="Pfam" id="PF02826"/>
    </source>
</evidence>
<reference evidence="4 5" key="1">
    <citation type="submission" date="2017-03" db="EMBL/GenBank/DDBJ databases">
        <authorList>
            <person name="Afonso C.L."/>
            <person name="Miller P.J."/>
            <person name="Scott M.A."/>
            <person name="Spackman E."/>
            <person name="Goraichik I."/>
            <person name="Dimitrov K.M."/>
            <person name="Suarez D.L."/>
            <person name="Swayne D.E."/>
        </authorList>
    </citation>
    <scope>NUCLEOTIDE SEQUENCE [LARGE SCALE GENOMIC DNA]</scope>
    <source>
        <strain evidence="4 5">CECT 7745</strain>
    </source>
</reference>
<dbReference type="EC" id="1.1.1.29" evidence="4"/>
<dbReference type="AlphaFoldDB" id="A0A1X7BRM0"/>
<dbReference type="InterPro" id="IPR006140">
    <property type="entry name" value="D-isomer_DH_NAD-bd"/>
</dbReference>
<keyword evidence="2" id="KW-0520">NAD</keyword>
<dbReference type="SUPFAM" id="SSF51735">
    <property type="entry name" value="NAD(P)-binding Rossmann-fold domains"/>
    <property type="match status" value="1"/>
</dbReference>
<feature type="domain" description="D-isomer specific 2-hydroxyacid dehydrogenase NAD-binding" evidence="3">
    <location>
        <begin position="110"/>
        <end position="283"/>
    </location>
</feature>
<keyword evidence="1 4" id="KW-0560">Oxidoreductase</keyword>
<proteinExistence type="predicted"/>
<dbReference type="Gene3D" id="3.40.50.720">
    <property type="entry name" value="NAD(P)-binding Rossmann-like Domain"/>
    <property type="match status" value="2"/>
</dbReference>
<dbReference type="InterPro" id="IPR036291">
    <property type="entry name" value="NAD(P)-bd_dom_sf"/>
</dbReference>
<gene>
    <name evidence="4" type="primary">hprA_1</name>
    <name evidence="4" type="ORF">ROA7745_01659</name>
</gene>
<dbReference type="PROSITE" id="PS00671">
    <property type="entry name" value="D_2_HYDROXYACID_DH_3"/>
    <property type="match status" value="1"/>
</dbReference>
<protein>
    <submittedName>
        <fullName evidence="4">Glycerate dehydrogenase</fullName>
        <ecNumber evidence="4">1.1.1.29</ecNumber>
    </submittedName>
</protein>
<dbReference type="InterPro" id="IPR029753">
    <property type="entry name" value="D-isomer_DH_CS"/>
</dbReference>
<dbReference type="PANTHER" id="PTHR43333:SF1">
    <property type="entry name" value="D-ISOMER SPECIFIC 2-HYDROXYACID DEHYDROGENASE NAD-BINDING DOMAIN-CONTAINING PROTEIN"/>
    <property type="match status" value="1"/>
</dbReference>
<dbReference type="Proteomes" id="UP000193224">
    <property type="component" value="Unassembled WGS sequence"/>
</dbReference>
<evidence type="ECO:0000313" key="5">
    <source>
        <dbReference type="Proteomes" id="UP000193224"/>
    </source>
</evidence>
<dbReference type="OrthoDB" id="7374922at2"/>
<dbReference type="GO" id="GO:0051287">
    <property type="term" value="F:NAD binding"/>
    <property type="evidence" value="ECO:0007669"/>
    <property type="project" value="InterPro"/>
</dbReference>
<organism evidence="4 5">
    <name type="scientific">Roseovarius aestuarii</name>
    <dbReference type="NCBI Taxonomy" id="475083"/>
    <lineage>
        <taxon>Bacteria</taxon>
        <taxon>Pseudomonadati</taxon>
        <taxon>Pseudomonadota</taxon>
        <taxon>Alphaproteobacteria</taxon>
        <taxon>Rhodobacterales</taxon>
        <taxon>Roseobacteraceae</taxon>
        <taxon>Roseovarius</taxon>
    </lineage>
</organism>
<dbReference type="CDD" id="cd05300">
    <property type="entry name" value="2-Hacid_dh_1"/>
    <property type="match status" value="1"/>
</dbReference>
<dbReference type="GO" id="GO:0008465">
    <property type="term" value="F:hydroxypyruvate reductase (NADH) activity"/>
    <property type="evidence" value="ECO:0007669"/>
    <property type="project" value="UniProtKB-EC"/>
</dbReference>
<name>A0A1X7BRM0_9RHOB</name>
<dbReference type="PANTHER" id="PTHR43333">
    <property type="entry name" value="2-HACID_DH_C DOMAIN-CONTAINING PROTEIN"/>
    <property type="match status" value="1"/>
</dbReference>
<dbReference type="Pfam" id="PF02826">
    <property type="entry name" value="2-Hacid_dh_C"/>
    <property type="match status" value="1"/>
</dbReference>
<accession>A0A1X7BRM0</accession>
<dbReference type="RefSeq" id="WP_085799810.1">
    <property type="nucleotide sequence ID" value="NZ_FWXB01000005.1"/>
</dbReference>